<gene>
    <name evidence="7" type="ORF">J2Z43_002040</name>
</gene>
<keyword evidence="4 6" id="KW-1133">Transmembrane helix</keyword>
<keyword evidence="7" id="KW-0969">Cilium</keyword>
<feature type="transmembrane region" description="Helical" evidence="6">
    <location>
        <begin position="6"/>
        <end position="25"/>
    </location>
</feature>
<keyword evidence="5 6" id="KW-0472">Membrane</keyword>
<accession>A0ABS4ECH5</accession>
<keyword evidence="3 6" id="KW-0812">Transmembrane</keyword>
<evidence type="ECO:0000256" key="4">
    <source>
        <dbReference type="ARBA" id="ARBA00022989"/>
    </source>
</evidence>
<evidence type="ECO:0000256" key="1">
    <source>
        <dbReference type="ARBA" id="ARBA00004236"/>
    </source>
</evidence>
<keyword evidence="8" id="KW-1185">Reference proteome</keyword>
<evidence type="ECO:0000313" key="8">
    <source>
        <dbReference type="Proteomes" id="UP000767291"/>
    </source>
</evidence>
<evidence type="ECO:0000256" key="2">
    <source>
        <dbReference type="ARBA" id="ARBA00022475"/>
    </source>
</evidence>
<keyword evidence="7" id="KW-0282">Flagellum</keyword>
<comment type="caution">
    <text evidence="7">The sequence shown here is derived from an EMBL/GenBank/DDBJ whole genome shotgun (WGS) entry which is preliminary data.</text>
</comment>
<evidence type="ECO:0000313" key="7">
    <source>
        <dbReference type="EMBL" id="MBP1855642.1"/>
    </source>
</evidence>
<organism evidence="7 8">
    <name type="scientific">Metaclostridioides mangenotii</name>
    <dbReference type="NCBI Taxonomy" id="1540"/>
    <lineage>
        <taxon>Bacteria</taxon>
        <taxon>Bacillati</taxon>
        <taxon>Bacillota</taxon>
        <taxon>Clostridia</taxon>
        <taxon>Peptostreptococcales</taxon>
        <taxon>Peptostreptococcaceae</taxon>
        <taxon>Metaclostridioides</taxon>
    </lineage>
</organism>
<protein>
    <submittedName>
        <fullName evidence="7">Flagellar protein FliO/FliZ</fullName>
    </submittedName>
</protein>
<dbReference type="Pfam" id="PF04347">
    <property type="entry name" value="FliO"/>
    <property type="match status" value="1"/>
</dbReference>
<dbReference type="InterPro" id="IPR022781">
    <property type="entry name" value="Flagellar_biosynth_FliO"/>
</dbReference>
<keyword evidence="7" id="KW-0966">Cell projection</keyword>
<name>A0ABS4ECH5_9FIRM</name>
<evidence type="ECO:0000256" key="5">
    <source>
        <dbReference type="ARBA" id="ARBA00023136"/>
    </source>
</evidence>
<sequence>MFLYVVKILVFIPIVIFLIVISLKMSQKTLVGSYKNKYVRVLEVLNISKNNSIIVLKIGESGCIVSSTPSGVEKLKDLTEEEILKLDQNLKESSDINFNNFKLKNEFGKYIEKIVKKED</sequence>
<reference evidence="7 8" key="1">
    <citation type="submission" date="2021-03" db="EMBL/GenBank/DDBJ databases">
        <title>Genomic Encyclopedia of Type Strains, Phase IV (KMG-IV): sequencing the most valuable type-strain genomes for metagenomic binning, comparative biology and taxonomic classification.</title>
        <authorList>
            <person name="Goeker M."/>
        </authorList>
    </citation>
    <scope>NUCLEOTIDE SEQUENCE [LARGE SCALE GENOMIC DNA]</scope>
    <source>
        <strain evidence="7 8">DSM 1289</strain>
    </source>
</reference>
<proteinExistence type="predicted"/>
<keyword evidence="2" id="KW-1003">Cell membrane</keyword>
<evidence type="ECO:0000256" key="3">
    <source>
        <dbReference type="ARBA" id="ARBA00022692"/>
    </source>
</evidence>
<dbReference type="EMBL" id="JAGGJX010000004">
    <property type="protein sequence ID" value="MBP1855642.1"/>
    <property type="molecule type" value="Genomic_DNA"/>
</dbReference>
<evidence type="ECO:0000256" key="6">
    <source>
        <dbReference type="SAM" id="Phobius"/>
    </source>
</evidence>
<comment type="subcellular location">
    <subcellularLocation>
        <location evidence="1">Cell membrane</location>
    </subcellularLocation>
</comment>
<dbReference type="Proteomes" id="UP000767291">
    <property type="component" value="Unassembled WGS sequence"/>
</dbReference>